<dbReference type="RefSeq" id="WP_085755482.1">
    <property type="nucleotide sequence ID" value="NZ_CP021023.1"/>
</dbReference>
<dbReference type="PANTHER" id="PTHR30160">
    <property type="entry name" value="TETRAACYLDISACCHARIDE 4'-KINASE-RELATED"/>
    <property type="match status" value="1"/>
</dbReference>
<gene>
    <name evidence="3" type="primary">rfaF</name>
    <name evidence="3" type="ORF">STSP1_01189</name>
</gene>
<keyword evidence="2 3" id="KW-0808">Transferase</keyword>
<dbReference type="Proteomes" id="UP000193334">
    <property type="component" value="Chromosome"/>
</dbReference>
<evidence type="ECO:0000256" key="2">
    <source>
        <dbReference type="ARBA" id="ARBA00022679"/>
    </source>
</evidence>
<dbReference type="GO" id="GO:0005829">
    <property type="term" value="C:cytosol"/>
    <property type="evidence" value="ECO:0007669"/>
    <property type="project" value="TreeGrafter"/>
</dbReference>
<organism evidence="3 4">
    <name type="scientific">Sedimentisphaera salicampi</name>
    <dbReference type="NCBI Taxonomy" id="1941349"/>
    <lineage>
        <taxon>Bacteria</taxon>
        <taxon>Pseudomonadati</taxon>
        <taxon>Planctomycetota</taxon>
        <taxon>Phycisphaerae</taxon>
        <taxon>Sedimentisphaerales</taxon>
        <taxon>Sedimentisphaeraceae</taxon>
        <taxon>Sedimentisphaera</taxon>
    </lineage>
</organism>
<evidence type="ECO:0000313" key="3">
    <source>
        <dbReference type="EMBL" id="ARN56797.1"/>
    </source>
</evidence>
<reference evidence="4" key="1">
    <citation type="submission" date="2017-04" db="EMBL/GenBank/DDBJ databases">
        <title>Comparative genomics and description of representatives of a novel lineage of planctomycetes thriving in anoxic sediments.</title>
        <authorList>
            <person name="Spring S."/>
            <person name="Bunk B."/>
            <person name="Sproer C."/>
        </authorList>
    </citation>
    <scope>NUCLEOTIDE SEQUENCE [LARGE SCALE GENOMIC DNA]</scope>
    <source>
        <strain evidence="4">ST-PulAB-D4</strain>
    </source>
</reference>
<dbReference type="InterPro" id="IPR051199">
    <property type="entry name" value="LPS_LOS_Heptosyltrfase"/>
</dbReference>
<dbReference type="STRING" id="1941349.STSP1_01189"/>
<dbReference type="GO" id="GO:0008713">
    <property type="term" value="F:ADP-heptose-lipopolysaccharide heptosyltransferase activity"/>
    <property type="evidence" value="ECO:0007669"/>
    <property type="project" value="TreeGrafter"/>
</dbReference>
<accession>A0A1W6LM04</accession>
<dbReference type="Gene3D" id="3.40.50.2000">
    <property type="entry name" value="Glycogen Phosphorylase B"/>
    <property type="match status" value="1"/>
</dbReference>
<protein>
    <submittedName>
        <fullName evidence="3">ADP-heptose--LPS heptosyltransferase 2</fullName>
        <ecNumber evidence="3">2.-.-.-</ecNumber>
    </submittedName>
</protein>
<dbReference type="SUPFAM" id="SSF53756">
    <property type="entry name" value="UDP-Glycosyltransferase/glycogen phosphorylase"/>
    <property type="match status" value="1"/>
</dbReference>
<proteinExistence type="predicted"/>
<dbReference type="KEGG" id="pbp:STSP1_01189"/>
<dbReference type="GO" id="GO:0009244">
    <property type="term" value="P:lipopolysaccharide core region biosynthetic process"/>
    <property type="evidence" value="ECO:0007669"/>
    <property type="project" value="TreeGrafter"/>
</dbReference>
<keyword evidence="4" id="KW-1185">Reference proteome</keyword>
<dbReference type="AlphaFoldDB" id="A0A1W6LM04"/>
<evidence type="ECO:0000313" key="4">
    <source>
        <dbReference type="Proteomes" id="UP000193334"/>
    </source>
</evidence>
<dbReference type="Pfam" id="PF01075">
    <property type="entry name" value="Glyco_transf_9"/>
    <property type="match status" value="1"/>
</dbReference>
<dbReference type="InterPro" id="IPR002201">
    <property type="entry name" value="Glyco_trans_9"/>
</dbReference>
<dbReference type="CDD" id="cd03789">
    <property type="entry name" value="GT9_LPS_heptosyltransferase"/>
    <property type="match status" value="1"/>
</dbReference>
<sequence length="351" mass="38592">MFYYYDDIIPQGRGLILHPGALGDCILTLKLADFLKSQLGLSSIHFCGQMQNISFFPGRTSIDRISDIASANISRLFLPSKDFDPSVESSLAEKFSFYDWIISFMGEEGSDFEANLAVTACLSCTPEISIIPAAAPGDYEGHISHFYLESFFNRKLVSLEAFGIDNPHKYLHQQHESLISPNLNDVHAGREILHASRVELKGSERLAVICPGSGGEFKCWHIENFIQAAKMLAAEGLKPIFLLGYVEQERLSSSDINRLEHAGAVLSGLDIDQVVSLLTHTDIFLGNDSGVTHLAGLMGLPVLAVFGKTEPNRFSPLGGRAEITVQPEKSFAEFSEESVMDVCGRLKTMLD</sequence>
<dbReference type="EMBL" id="CP021023">
    <property type="protein sequence ID" value="ARN56797.1"/>
    <property type="molecule type" value="Genomic_DNA"/>
</dbReference>
<name>A0A1W6LM04_9BACT</name>
<evidence type="ECO:0000256" key="1">
    <source>
        <dbReference type="ARBA" id="ARBA00022676"/>
    </source>
</evidence>
<dbReference type="EC" id="2.-.-.-" evidence="3"/>
<keyword evidence="1" id="KW-0328">Glycosyltransferase</keyword>